<dbReference type="InterPro" id="IPR050138">
    <property type="entry name" value="DHOase/Allantoinase_Hydrolase"/>
</dbReference>
<reference evidence="5 6" key="1">
    <citation type="submission" date="2017-01" db="EMBL/GenBank/DDBJ databases">
        <title>Draft sequence of Acidihalobacter ferrooxidans strain DSM 14175 (strain V8).</title>
        <authorList>
            <person name="Khaleque H.N."/>
            <person name="Ramsay J.P."/>
            <person name="Murphy R.J.T."/>
            <person name="Kaksonen A.H."/>
            <person name="Boxall N.J."/>
            <person name="Watkin E.L.J."/>
        </authorList>
    </citation>
    <scope>NUCLEOTIDE SEQUENCE [LARGE SCALE GENOMIC DNA]</scope>
    <source>
        <strain evidence="5 6">V8</strain>
    </source>
</reference>
<dbReference type="OrthoDB" id="5687299at2"/>
<feature type="domain" description="Dihydroorotase catalytic" evidence="4">
    <location>
        <begin position="63"/>
        <end position="247"/>
    </location>
</feature>
<dbReference type="GO" id="GO:0006145">
    <property type="term" value="P:purine nucleobase catabolic process"/>
    <property type="evidence" value="ECO:0007669"/>
    <property type="project" value="TreeGrafter"/>
</dbReference>
<dbReference type="PANTHER" id="PTHR43668">
    <property type="entry name" value="ALLANTOINASE"/>
    <property type="match status" value="1"/>
</dbReference>
<keyword evidence="1" id="KW-0862">Zinc</keyword>
<dbReference type="InterPro" id="IPR004722">
    <property type="entry name" value="DHOase"/>
</dbReference>
<dbReference type="PANTHER" id="PTHR43668:SF2">
    <property type="entry name" value="ALLANTOINASE"/>
    <property type="match status" value="1"/>
</dbReference>
<dbReference type="InterPro" id="IPR011059">
    <property type="entry name" value="Metal-dep_hydrolase_composite"/>
</dbReference>
<dbReference type="NCBIfam" id="NF005791">
    <property type="entry name" value="PRK07627.1"/>
    <property type="match status" value="1"/>
</dbReference>
<feature type="domain" description="Amidohydrolase 3" evidence="3">
    <location>
        <begin position="350"/>
        <end position="434"/>
    </location>
</feature>
<dbReference type="AlphaFoldDB" id="A0A1P8UKX5"/>
<dbReference type="KEGG" id="afy:BW247_01715"/>
<dbReference type="Gene3D" id="2.30.40.10">
    <property type="entry name" value="Urease, subunit C, domain 1"/>
    <property type="match status" value="1"/>
</dbReference>
<dbReference type="GO" id="GO:0005737">
    <property type="term" value="C:cytoplasm"/>
    <property type="evidence" value="ECO:0007669"/>
    <property type="project" value="TreeGrafter"/>
</dbReference>
<evidence type="ECO:0000256" key="2">
    <source>
        <dbReference type="ARBA" id="ARBA00022975"/>
    </source>
</evidence>
<dbReference type="SUPFAM" id="SSF51556">
    <property type="entry name" value="Metallo-dependent hydrolases"/>
    <property type="match status" value="1"/>
</dbReference>
<keyword evidence="2" id="KW-0665">Pyrimidine biosynthesis</keyword>
<proteinExistence type="predicted"/>
<dbReference type="Pfam" id="PF12890">
    <property type="entry name" value="DHOase"/>
    <property type="match status" value="1"/>
</dbReference>
<organism evidence="5 6">
    <name type="scientific">Acidihalobacter ferrooxydans</name>
    <dbReference type="NCBI Taxonomy" id="1765967"/>
    <lineage>
        <taxon>Bacteria</taxon>
        <taxon>Pseudomonadati</taxon>
        <taxon>Pseudomonadota</taxon>
        <taxon>Gammaproteobacteria</taxon>
        <taxon>Chromatiales</taxon>
        <taxon>Ectothiorhodospiraceae</taxon>
        <taxon>Acidihalobacter</taxon>
    </lineage>
</organism>
<evidence type="ECO:0000256" key="1">
    <source>
        <dbReference type="ARBA" id="ARBA00022833"/>
    </source>
</evidence>
<dbReference type="GO" id="GO:0006221">
    <property type="term" value="P:pyrimidine nucleotide biosynthetic process"/>
    <property type="evidence" value="ECO:0007669"/>
    <property type="project" value="UniProtKB-KW"/>
</dbReference>
<dbReference type="SUPFAM" id="SSF51338">
    <property type="entry name" value="Composite domain of metallo-dependent hydrolases"/>
    <property type="match status" value="1"/>
</dbReference>
<dbReference type="Pfam" id="PF07969">
    <property type="entry name" value="Amidohydro_3"/>
    <property type="match status" value="1"/>
</dbReference>
<name>A0A1P8UKX5_9GAMM</name>
<protein>
    <submittedName>
        <fullName evidence="5">Dihydroorotase</fullName>
    </submittedName>
</protein>
<sequence length="442" mass="46109">MQHGTHPCAAEGATSRLLIRQGHVIDPANGIDRVADLAIADGCIVGLDPQAFQADETLDARGLLVIPGLVDLAVRLREPGAEHKGTVASECRAAVAAGITTICAQPDTAPPIDTPADVRLLHQKATAAGRARVVVLGALTRALDGEHLTDMAALAEAGCIGVSNAQRPVPDLLVLRRALEYASGLGLSVHAQPMDATLTRGGCAHEGPIATRLGLAAIPIAAETAALGQWLALVEQTGARVHFGRLSSAVGVRMLARAIADGLPVSGDVAAHQLFLSEMDIADFNPQCHVLPPLRSQRDQAALRAALADGTLTAVCSDHQPHEIDAKLAPFAETRPGISGLETLLALTLRLADEGVLTLREAIARVTAAPARILGVPAGTLSAGAPADLCLLDPDAEWELDADRLHSRGHNTPFHGWPLRGRVRRTLRGGHTVYLADEDPSA</sequence>
<dbReference type="NCBIfam" id="TIGR00857">
    <property type="entry name" value="pyrC_multi"/>
    <property type="match status" value="1"/>
</dbReference>
<evidence type="ECO:0000313" key="6">
    <source>
        <dbReference type="Proteomes" id="UP000243807"/>
    </source>
</evidence>
<dbReference type="GO" id="GO:0046872">
    <property type="term" value="F:metal ion binding"/>
    <property type="evidence" value="ECO:0007669"/>
    <property type="project" value="InterPro"/>
</dbReference>
<dbReference type="GO" id="GO:0004038">
    <property type="term" value="F:allantoinase activity"/>
    <property type="evidence" value="ECO:0007669"/>
    <property type="project" value="TreeGrafter"/>
</dbReference>
<dbReference type="Gene3D" id="3.20.20.140">
    <property type="entry name" value="Metal-dependent hydrolases"/>
    <property type="match status" value="1"/>
</dbReference>
<gene>
    <name evidence="5" type="ORF">BW247_01715</name>
</gene>
<dbReference type="InterPro" id="IPR032466">
    <property type="entry name" value="Metal_Hydrolase"/>
</dbReference>
<accession>A0A1P8UKX5</accession>
<dbReference type="InterPro" id="IPR024403">
    <property type="entry name" value="DHOase_cat"/>
</dbReference>
<dbReference type="GO" id="GO:0004151">
    <property type="term" value="F:dihydroorotase activity"/>
    <property type="evidence" value="ECO:0007669"/>
    <property type="project" value="InterPro"/>
</dbReference>
<dbReference type="Proteomes" id="UP000243807">
    <property type="component" value="Chromosome"/>
</dbReference>
<dbReference type="STRING" id="1765967.BW247_01715"/>
<dbReference type="InterPro" id="IPR013108">
    <property type="entry name" value="Amidohydro_3"/>
</dbReference>
<dbReference type="EMBL" id="CP019434">
    <property type="protein sequence ID" value="APZ44483.1"/>
    <property type="molecule type" value="Genomic_DNA"/>
</dbReference>
<dbReference type="CDD" id="cd01317">
    <property type="entry name" value="DHOase_IIa"/>
    <property type="match status" value="1"/>
</dbReference>
<evidence type="ECO:0000259" key="4">
    <source>
        <dbReference type="Pfam" id="PF12890"/>
    </source>
</evidence>
<keyword evidence="6" id="KW-1185">Reference proteome</keyword>
<evidence type="ECO:0000259" key="3">
    <source>
        <dbReference type="Pfam" id="PF07969"/>
    </source>
</evidence>
<evidence type="ECO:0000313" key="5">
    <source>
        <dbReference type="EMBL" id="APZ44483.1"/>
    </source>
</evidence>